<evidence type="ECO:0000256" key="2">
    <source>
        <dbReference type="SAM" id="MobiDB-lite"/>
    </source>
</evidence>
<name>A0AA88IML9_ARTSF</name>
<dbReference type="GO" id="GO:0005829">
    <property type="term" value="C:cytosol"/>
    <property type="evidence" value="ECO:0007669"/>
    <property type="project" value="TreeGrafter"/>
</dbReference>
<dbReference type="AlphaFoldDB" id="A0AA88IML9"/>
<dbReference type="InterPro" id="IPR007875">
    <property type="entry name" value="Sprouty"/>
</dbReference>
<evidence type="ECO:0000313" key="4">
    <source>
        <dbReference type="Proteomes" id="UP001187531"/>
    </source>
</evidence>
<evidence type="ECO:0000313" key="3">
    <source>
        <dbReference type="EMBL" id="KAK2726556.1"/>
    </source>
</evidence>
<sequence>MAPHGGAFSSASPSSRVAPGSAARISPTDSPSSLGRLLNILPRERRAEETLHSLALRNERTGNEYVETPLRRPVNVSVKKDFVRGSQRSSRQKKARPSAITKQPSGFIKKTNTPESDVALVDDAECIADRTSIICPECGKCRCESCRTSRSLPSKWICNNKCLCSAETIVDYVTCLCCVKGLFYHCAGENDGNSSCADRPCSCAPHRKCERWTCMAALAVPLPCLLCYWPLQGIVRLVEMCYQKCATDGCRCSGDGKLPRPPLLEPLPASPPLPERHPPDRRK</sequence>
<proteinExistence type="inferred from homology"/>
<reference evidence="3" key="1">
    <citation type="submission" date="2023-07" db="EMBL/GenBank/DDBJ databases">
        <title>Chromosome-level genome assembly of Artemia franciscana.</title>
        <authorList>
            <person name="Jo E."/>
        </authorList>
    </citation>
    <scope>NUCLEOTIDE SEQUENCE</scope>
    <source>
        <tissue evidence="3">Whole body</tissue>
    </source>
</reference>
<feature type="compositionally biased region" description="Pro residues" evidence="2">
    <location>
        <begin position="260"/>
        <end position="273"/>
    </location>
</feature>
<dbReference type="EMBL" id="JAVRJZ010000002">
    <property type="protein sequence ID" value="KAK2726556.1"/>
    <property type="molecule type" value="Genomic_DNA"/>
</dbReference>
<dbReference type="PANTHER" id="PTHR12365:SF7">
    <property type="entry name" value="PROTEIN SPROUTY"/>
    <property type="match status" value="1"/>
</dbReference>
<dbReference type="GO" id="GO:0046580">
    <property type="term" value="P:negative regulation of Ras protein signal transduction"/>
    <property type="evidence" value="ECO:0007669"/>
    <property type="project" value="TreeGrafter"/>
</dbReference>
<dbReference type="PANTHER" id="PTHR12365">
    <property type="entry name" value="SPROUTY"/>
    <property type="match status" value="1"/>
</dbReference>
<dbReference type="PROSITE" id="PS51227">
    <property type="entry name" value="SPR"/>
    <property type="match status" value="1"/>
</dbReference>
<feature type="compositionally biased region" description="Basic and acidic residues" evidence="2">
    <location>
        <begin position="274"/>
        <end position="283"/>
    </location>
</feature>
<dbReference type="GO" id="GO:0016020">
    <property type="term" value="C:membrane"/>
    <property type="evidence" value="ECO:0007669"/>
    <property type="project" value="InterPro"/>
</dbReference>
<feature type="region of interest" description="Disordered" evidence="2">
    <location>
        <begin position="1"/>
        <end position="37"/>
    </location>
</feature>
<accession>A0AA88IML9</accession>
<dbReference type="InterPro" id="IPR051192">
    <property type="entry name" value="Sprouty_domain"/>
</dbReference>
<keyword evidence="4" id="KW-1185">Reference proteome</keyword>
<dbReference type="Proteomes" id="UP001187531">
    <property type="component" value="Unassembled WGS sequence"/>
</dbReference>
<evidence type="ECO:0008006" key="5">
    <source>
        <dbReference type="Google" id="ProtNLM"/>
    </source>
</evidence>
<dbReference type="GO" id="GO:0040037">
    <property type="term" value="P:negative regulation of fibroblast growth factor receptor signaling pathway"/>
    <property type="evidence" value="ECO:0007669"/>
    <property type="project" value="TreeGrafter"/>
</dbReference>
<protein>
    <recommendedName>
        <fullName evidence="5">Protein sprouty</fullName>
    </recommendedName>
</protein>
<feature type="region of interest" description="Disordered" evidence="2">
    <location>
        <begin position="77"/>
        <end position="112"/>
    </location>
</feature>
<gene>
    <name evidence="3" type="ORF">QYM36_000850</name>
</gene>
<feature type="compositionally biased region" description="Polar residues" evidence="2">
    <location>
        <begin position="100"/>
        <end position="112"/>
    </location>
</feature>
<comment type="caution">
    <text evidence="3">The sequence shown here is derived from an EMBL/GenBank/DDBJ whole genome shotgun (WGS) entry which is preliminary data.</text>
</comment>
<feature type="region of interest" description="Disordered" evidence="2">
    <location>
        <begin position="260"/>
        <end position="283"/>
    </location>
</feature>
<comment type="similarity">
    <text evidence="1">Belongs to the sprouty family.</text>
</comment>
<dbReference type="GO" id="GO:0048513">
    <property type="term" value="P:animal organ development"/>
    <property type="evidence" value="ECO:0007669"/>
    <property type="project" value="TreeGrafter"/>
</dbReference>
<organism evidence="3 4">
    <name type="scientific">Artemia franciscana</name>
    <name type="common">Brine shrimp</name>
    <name type="synonym">Artemia sanfranciscana</name>
    <dbReference type="NCBI Taxonomy" id="6661"/>
    <lineage>
        <taxon>Eukaryota</taxon>
        <taxon>Metazoa</taxon>
        <taxon>Ecdysozoa</taxon>
        <taxon>Arthropoda</taxon>
        <taxon>Crustacea</taxon>
        <taxon>Branchiopoda</taxon>
        <taxon>Anostraca</taxon>
        <taxon>Artemiidae</taxon>
        <taxon>Artemia</taxon>
    </lineage>
</organism>
<dbReference type="Pfam" id="PF05210">
    <property type="entry name" value="Sprouty"/>
    <property type="match status" value="1"/>
</dbReference>
<evidence type="ECO:0000256" key="1">
    <source>
        <dbReference type="ARBA" id="ARBA00010964"/>
    </source>
</evidence>